<protein>
    <submittedName>
        <fullName evidence="2">Uncharacterized protein</fullName>
    </submittedName>
</protein>
<evidence type="ECO:0000313" key="2">
    <source>
        <dbReference type="EMBL" id="SER16768.1"/>
    </source>
</evidence>
<reference evidence="3" key="1">
    <citation type="submission" date="2016-10" db="EMBL/GenBank/DDBJ databases">
        <authorList>
            <person name="Varghese N."/>
            <person name="Submissions S."/>
        </authorList>
    </citation>
    <scope>NUCLEOTIDE SEQUENCE [LARGE SCALE GENOMIC DNA]</scope>
    <source>
        <strain evidence="3">DSM 24740</strain>
    </source>
</reference>
<gene>
    <name evidence="2" type="ORF">SAMN05444359_12650</name>
</gene>
<dbReference type="AlphaFoldDB" id="A0A1H9LZC1"/>
<dbReference type="EMBL" id="FOFB01000026">
    <property type="protein sequence ID" value="SER16768.1"/>
    <property type="molecule type" value="Genomic_DNA"/>
</dbReference>
<proteinExistence type="predicted"/>
<name>A0A1H9LZC1_9BACT</name>
<organism evidence="2 3">
    <name type="scientific">Neolewinella agarilytica</name>
    <dbReference type="NCBI Taxonomy" id="478744"/>
    <lineage>
        <taxon>Bacteria</taxon>
        <taxon>Pseudomonadati</taxon>
        <taxon>Bacteroidota</taxon>
        <taxon>Saprospiria</taxon>
        <taxon>Saprospirales</taxon>
        <taxon>Lewinellaceae</taxon>
        <taxon>Neolewinella</taxon>
    </lineage>
</organism>
<feature type="transmembrane region" description="Helical" evidence="1">
    <location>
        <begin position="27"/>
        <end position="48"/>
    </location>
</feature>
<dbReference type="RefSeq" id="WP_090171932.1">
    <property type="nucleotide sequence ID" value="NZ_FOFB01000026.1"/>
</dbReference>
<evidence type="ECO:0000313" key="3">
    <source>
        <dbReference type="Proteomes" id="UP000199021"/>
    </source>
</evidence>
<keyword evidence="1" id="KW-0472">Membrane</keyword>
<dbReference type="Proteomes" id="UP000199021">
    <property type="component" value="Unassembled WGS sequence"/>
</dbReference>
<dbReference type="InParanoid" id="A0A1H9LZC1"/>
<evidence type="ECO:0000256" key="1">
    <source>
        <dbReference type="SAM" id="Phobius"/>
    </source>
</evidence>
<sequence>MTKDNNQPKEINAPDEDTIVNFKLKQLYKIGAAVVVVIGLITGGYAVYSNMENRLANMEADKSRFQSVVRAELPELVEKEVRKRLKRDNQIVTLLNDYTCDELALHVSDLKKIIDLKNCPQ</sequence>
<keyword evidence="1" id="KW-1133">Transmembrane helix</keyword>
<keyword evidence="1" id="KW-0812">Transmembrane</keyword>
<dbReference type="STRING" id="478744.SAMN05444359_12650"/>
<accession>A0A1H9LZC1</accession>
<keyword evidence="3" id="KW-1185">Reference proteome</keyword>